<dbReference type="InterPro" id="IPR020449">
    <property type="entry name" value="Tscrpt_reg_AraC-type_HTH"/>
</dbReference>
<evidence type="ECO:0000259" key="12">
    <source>
        <dbReference type="PROSITE" id="PS50110"/>
    </source>
</evidence>
<dbReference type="GO" id="GO:0043565">
    <property type="term" value="F:sequence-specific DNA binding"/>
    <property type="evidence" value="ECO:0007669"/>
    <property type="project" value="InterPro"/>
</dbReference>
<keyword evidence="8" id="KW-0804">Transcription</keyword>
<dbReference type="AlphaFoldDB" id="A0A3E2X184"/>
<dbReference type="PANTHER" id="PTHR42713:SF3">
    <property type="entry name" value="TRANSCRIPTIONAL REGULATORY PROTEIN HPTR"/>
    <property type="match status" value="1"/>
</dbReference>
<dbReference type="CDD" id="cd17536">
    <property type="entry name" value="REC_YesN-like"/>
    <property type="match status" value="1"/>
</dbReference>
<feature type="domain" description="HTH araC/xylS-type" evidence="11">
    <location>
        <begin position="408"/>
        <end position="506"/>
    </location>
</feature>
<dbReference type="PRINTS" id="PR00032">
    <property type="entry name" value="HTHARAC"/>
</dbReference>
<evidence type="ECO:0000259" key="11">
    <source>
        <dbReference type="PROSITE" id="PS01124"/>
    </source>
</evidence>
<keyword evidence="7" id="KW-0238">DNA-binding</keyword>
<proteinExistence type="predicted"/>
<dbReference type="SMART" id="SM00448">
    <property type="entry name" value="REC"/>
    <property type="match status" value="1"/>
</dbReference>
<keyword evidence="4 10" id="KW-0597">Phosphoprotein</keyword>
<comment type="function">
    <text evidence="9">May play the central regulatory role in sporulation. It may be an element of the effector pathway responsible for the activation of sporulation genes in response to nutritional stress. Spo0A may act in concert with spo0H (a sigma factor) to control the expression of some genes that are critical to the sporulation process.</text>
</comment>
<evidence type="ECO:0000256" key="2">
    <source>
        <dbReference type="ARBA" id="ARBA00018672"/>
    </source>
</evidence>
<reference evidence="13 14" key="1">
    <citation type="submission" date="2018-08" db="EMBL/GenBank/DDBJ databases">
        <title>A genome reference for cultivated species of the human gut microbiota.</title>
        <authorList>
            <person name="Zou Y."/>
            <person name="Xue W."/>
            <person name="Luo G."/>
        </authorList>
    </citation>
    <scope>NUCLEOTIDE SEQUENCE [LARGE SCALE GENOMIC DNA]</scope>
    <source>
        <strain evidence="13 14">AF19-21</strain>
    </source>
</reference>
<dbReference type="InterPro" id="IPR018060">
    <property type="entry name" value="HTH_AraC"/>
</dbReference>
<evidence type="ECO:0000256" key="4">
    <source>
        <dbReference type="ARBA" id="ARBA00022553"/>
    </source>
</evidence>
<keyword evidence="6" id="KW-0805">Transcription regulation</keyword>
<evidence type="ECO:0000256" key="5">
    <source>
        <dbReference type="ARBA" id="ARBA00023012"/>
    </source>
</evidence>
<evidence type="ECO:0000256" key="8">
    <source>
        <dbReference type="ARBA" id="ARBA00023163"/>
    </source>
</evidence>
<dbReference type="Pfam" id="PF12833">
    <property type="entry name" value="HTH_18"/>
    <property type="match status" value="1"/>
</dbReference>
<gene>
    <name evidence="13" type="ORF">DWX41_02320</name>
</gene>
<dbReference type="SUPFAM" id="SSF46689">
    <property type="entry name" value="Homeodomain-like"/>
    <property type="match status" value="2"/>
</dbReference>
<dbReference type="InterPro" id="IPR011006">
    <property type="entry name" value="CheY-like_superfamily"/>
</dbReference>
<name>A0A3E2X184_9FIRM</name>
<evidence type="ECO:0000313" key="13">
    <source>
        <dbReference type="EMBL" id="RGC35047.1"/>
    </source>
</evidence>
<organism evidence="13 14">
    <name type="scientific">Hungatella hathewayi</name>
    <dbReference type="NCBI Taxonomy" id="154046"/>
    <lineage>
        <taxon>Bacteria</taxon>
        <taxon>Bacillati</taxon>
        <taxon>Bacillota</taxon>
        <taxon>Clostridia</taxon>
        <taxon>Lachnospirales</taxon>
        <taxon>Lachnospiraceae</taxon>
        <taxon>Hungatella</taxon>
    </lineage>
</organism>
<evidence type="ECO:0000256" key="9">
    <source>
        <dbReference type="ARBA" id="ARBA00024867"/>
    </source>
</evidence>
<feature type="domain" description="Response regulatory" evidence="12">
    <location>
        <begin position="2"/>
        <end position="118"/>
    </location>
</feature>
<dbReference type="SUPFAM" id="SSF52172">
    <property type="entry name" value="CheY-like"/>
    <property type="match status" value="1"/>
</dbReference>
<sequence>MRIIIVEDEIKIREGMGKLIESLTDHIVLGEASNGEEGLDLILRFKPDLVITDIRMPKMDGLEMIRHLHEQKIPIHAVILSGYSEFEYAKKAIKYGVDDYLLKPLSVDDVEDMLVKIEDRIKKEQLTQGTPETHLRNLLYGEEHEEDNQYAILKNVCGLAQQAEYLLFAGYTGSAPASYREYAEIALDELKEKYREVKWYAFYMENLQKFYILACADVGFQRLSDLEKSFYNRLIFHYQDKDERAIWTRQAFKSLRDLKKTAQDLDDLISSSLIWDQKGWLTREAVEAYQSRAFLPPADISTRIRNAVCQGDTEKVKEGAEEFLRYIKTGHFDADDIRRAFVKNYYMIGDTLEDIDRALFEHLKSANLLRNIEAAVTWHELENAYMDVILLITSTRVKREDISNYVIKKAINYIRQHYQEGLTQEEVSRVLEITPEYLSTLFNREMGITFTSFLKQFRLSHAKRLLKGTDMKIYEIAKATGYNDPKYFQRVFKEETGVSPGEYRQMN</sequence>
<feature type="modified residue" description="4-aspartylphosphate" evidence="10">
    <location>
        <position position="53"/>
    </location>
</feature>
<evidence type="ECO:0000256" key="7">
    <source>
        <dbReference type="ARBA" id="ARBA00023125"/>
    </source>
</evidence>
<dbReference type="GeneID" id="93335748"/>
<dbReference type="PANTHER" id="PTHR42713">
    <property type="entry name" value="HISTIDINE KINASE-RELATED"/>
    <property type="match status" value="1"/>
</dbReference>
<evidence type="ECO:0000256" key="6">
    <source>
        <dbReference type="ARBA" id="ARBA00023015"/>
    </source>
</evidence>
<dbReference type="GO" id="GO:0005737">
    <property type="term" value="C:cytoplasm"/>
    <property type="evidence" value="ECO:0007669"/>
    <property type="project" value="UniProtKB-SubCell"/>
</dbReference>
<dbReference type="PROSITE" id="PS50110">
    <property type="entry name" value="RESPONSE_REGULATORY"/>
    <property type="match status" value="1"/>
</dbReference>
<dbReference type="InterPro" id="IPR051552">
    <property type="entry name" value="HptR"/>
</dbReference>
<accession>A0A3E2X184</accession>
<dbReference type="InterPro" id="IPR009057">
    <property type="entry name" value="Homeodomain-like_sf"/>
</dbReference>
<comment type="caution">
    <text evidence="13">The sequence shown here is derived from an EMBL/GenBank/DDBJ whole genome shotgun (WGS) entry which is preliminary data.</text>
</comment>
<dbReference type="Proteomes" id="UP000261111">
    <property type="component" value="Unassembled WGS sequence"/>
</dbReference>
<dbReference type="Gene3D" id="1.10.10.60">
    <property type="entry name" value="Homeodomain-like"/>
    <property type="match status" value="2"/>
</dbReference>
<comment type="subcellular location">
    <subcellularLocation>
        <location evidence="1">Cytoplasm</location>
    </subcellularLocation>
</comment>
<dbReference type="EMBL" id="QVIA01000002">
    <property type="protein sequence ID" value="RGC35047.1"/>
    <property type="molecule type" value="Genomic_DNA"/>
</dbReference>
<dbReference type="RefSeq" id="WP_117440600.1">
    <property type="nucleotide sequence ID" value="NZ_QVIA01000002.1"/>
</dbReference>
<evidence type="ECO:0000256" key="3">
    <source>
        <dbReference type="ARBA" id="ARBA00022490"/>
    </source>
</evidence>
<evidence type="ECO:0000256" key="1">
    <source>
        <dbReference type="ARBA" id="ARBA00004496"/>
    </source>
</evidence>
<dbReference type="Gene3D" id="3.40.50.2300">
    <property type="match status" value="1"/>
</dbReference>
<evidence type="ECO:0000256" key="10">
    <source>
        <dbReference type="PROSITE-ProRule" id="PRU00169"/>
    </source>
</evidence>
<dbReference type="GO" id="GO:0000160">
    <property type="term" value="P:phosphorelay signal transduction system"/>
    <property type="evidence" value="ECO:0007669"/>
    <property type="project" value="UniProtKB-KW"/>
</dbReference>
<keyword evidence="3" id="KW-0963">Cytoplasm</keyword>
<dbReference type="GO" id="GO:0003700">
    <property type="term" value="F:DNA-binding transcription factor activity"/>
    <property type="evidence" value="ECO:0007669"/>
    <property type="project" value="InterPro"/>
</dbReference>
<keyword evidence="5" id="KW-0902">Two-component regulatory system</keyword>
<dbReference type="SMART" id="SM00342">
    <property type="entry name" value="HTH_ARAC"/>
    <property type="match status" value="1"/>
</dbReference>
<dbReference type="PROSITE" id="PS01124">
    <property type="entry name" value="HTH_ARAC_FAMILY_2"/>
    <property type="match status" value="1"/>
</dbReference>
<evidence type="ECO:0000313" key="14">
    <source>
        <dbReference type="Proteomes" id="UP000261111"/>
    </source>
</evidence>
<dbReference type="InterPro" id="IPR001789">
    <property type="entry name" value="Sig_transdc_resp-reg_receiver"/>
</dbReference>
<dbReference type="Pfam" id="PF00072">
    <property type="entry name" value="Response_reg"/>
    <property type="match status" value="1"/>
</dbReference>
<protein>
    <recommendedName>
        <fullName evidence="2">Stage 0 sporulation protein A homolog</fullName>
    </recommendedName>
</protein>